<accession>A0A1M6D013</accession>
<dbReference type="OrthoDB" id="1798220at2"/>
<reference evidence="2 3" key="1">
    <citation type="submission" date="2016-11" db="EMBL/GenBank/DDBJ databases">
        <authorList>
            <person name="Varghese N."/>
            <person name="Submissions S."/>
        </authorList>
    </citation>
    <scope>NUCLEOTIDE SEQUENCE [LARGE SCALE GENOMIC DNA]</scope>
    <source>
        <strain evidence="2 3">DSM 15287</strain>
    </source>
</reference>
<keyword evidence="3" id="KW-1185">Reference proteome</keyword>
<name>A0A1M6D013_9FIRM</name>
<evidence type="ECO:0000256" key="1">
    <source>
        <dbReference type="SAM" id="Phobius"/>
    </source>
</evidence>
<keyword evidence="1" id="KW-1133">Transmembrane helix</keyword>
<evidence type="ECO:0000313" key="2">
    <source>
        <dbReference type="EMBL" id="SHI66549.1"/>
    </source>
</evidence>
<feature type="transmembrane region" description="Helical" evidence="1">
    <location>
        <begin position="125"/>
        <end position="147"/>
    </location>
</feature>
<proteinExistence type="predicted"/>
<evidence type="ECO:0000313" key="3">
    <source>
        <dbReference type="Proteomes" id="UP000322917"/>
    </source>
</evidence>
<feature type="transmembrane region" description="Helical" evidence="1">
    <location>
        <begin position="91"/>
        <end position="113"/>
    </location>
</feature>
<dbReference type="RefSeq" id="WP_149733658.1">
    <property type="nucleotide sequence ID" value="NZ_FQZD01000006.1"/>
</dbReference>
<dbReference type="Proteomes" id="UP000322917">
    <property type="component" value="Unassembled WGS sequence"/>
</dbReference>
<keyword evidence="1" id="KW-0812">Transmembrane</keyword>
<organism evidence="2 3">
    <name type="scientific">Propionispora hippei DSM 15287</name>
    <dbReference type="NCBI Taxonomy" id="1123003"/>
    <lineage>
        <taxon>Bacteria</taxon>
        <taxon>Bacillati</taxon>
        <taxon>Bacillota</taxon>
        <taxon>Negativicutes</taxon>
        <taxon>Selenomonadales</taxon>
        <taxon>Sporomusaceae</taxon>
        <taxon>Propionispora</taxon>
    </lineage>
</organism>
<protein>
    <submittedName>
        <fullName evidence="2">Uncharacterized protein</fullName>
    </submittedName>
</protein>
<feature type="transmembrane region" description="Helical" evidence="1">
    <location>
        <begin position="60"/>
        <end position="84"/>
    </location>
</feature>
<keyword evidence="1" id="KW-0472">Membrane</keyword>
<gene>
    <name evidence="2" type="ORF">SAMN02745170_00797</name>
</gene>
<sequence>MRRVRKYQDTLASGAFSGIIATAITTLLSWLLLQSGVSFTSLWIFAGALILNDSALHTPWGISLAMVTHLMLGGIFGVITAFTLRLTGKDYYLIKGIGVATCFFIIARGIIQVLTNIAPWMRDEILSTIITLINLLVTGIISSYLIAKRIK</sequence>
<dbReference type="AlphaFoldDB" id="A0A1M6D013"/>
<dbReference type="EMBL" id="FQZD01000006">
    <property type="protein sequence ID" value="SHI66549.1"/>
    <property type="molecule type" value="Genomic_DNA"/>
</dbReference>
<feature type="transmembrane region" description="Helical" evidence="1">
    <location>
        <begin position="12"/>
        <end position="33"/>
    </location>
</feature>